<proteinExistence type="predicted"/>
<evidence type="ECO:0000313" key="2">
    <source>
        <dbReference type="Proteomes" id="UP000193560"/>
    </source>
</evidence>
<dbReference type="Proteomes" id="UP000193560">
    <property type="component" value="Unassembled WGS sequence"/>
</dbReference>
<reference evidence="1 2" key="1">
    <citation type="submission" date="2016-07" db="EMBL/GenBank/DDBJ databases">
        <title>Pervasive Adenine N6-methylation of Active Genes in Fungi.</title>
        <authorList>
            <consortium name="DOE Joint Genome Institute"/>
            <person name="Mondo S.J."/>
            <person name="Dannebaum R.O."/>
            <person name="Kuo R.C."/>
            <person name="Labutti K."/>
            <person name="Haridas S."/>
            <person name="Kuo A."/>
            <person name="Salamov A."/>
            <person name="Ahrendt S.R."/>
            <person name="Lipzen A."/>
            <person name="Sullivan W."/>
            <person name="Andreopoulos W.B."/>
            <person name="Clum A."/>
            <person name="Lindquist E."/>
            <person name="Daum C."/>
            <person name="Ramamoorthy G.K."/>
            <person name="Gryganskyi A."/>
            <person name="Culley D."/>
            <person name="Magnuson J.K."/>
            <person name="James T.Y."/>
            <person name="O'Malley M.A."/>
            <person name="Stajich J.E."/>
            <person name="Spatafora J.W."/>
            <person name="Visel A."/>
            <person name="Grigoriev I.V."/>
        </authorList>
    </citation>
    <scope>NUCLEOTIDE SEQUENCE [LARGE SCALE GENOMIC DNA]</scope>
    <source>
        <strain evidence="1 2">NRRL 1336</strain>
    </source>
</reference>
<sequence length="134" mass="14731">MGPLHTTTITTMPPFYESVACLLAVAHVISRSIHTVQEIYPEFGLLADGHGQKAGRDIPHTHIHLKESIHESGSRINVVAAAAAAAIFQWCSRCCQPHPWTNFVGMMFHVPISTQITRGWLMPTTHDPGDLIAQ</sequence>
<keyword evidence="2" id="KW-1185">Reference proteome</keyword>
<organism evidence="1 2">
    <name type="scientific">Absidia repens</name>
    <dbReference type="NCBI Taxonomy" id="90262"/>
    <lineage>
        <taxon>Eukaryota</taxon>
        <taxon>Fungi</taxon>
        <taxon>Fungi incertae sedis</taxon>
        <taxon>Mucoromycota</taxon>
        <taxon>Mucoromycotina</taxon>
        <taxon>Mucoromycetes</taxon>
        <taxon>Mucorales</taxon>
        <taxon>Cunninghamellaceae</taxon>
        <taxon>Absidia</taxon>
    </lineage>
</organism>
<protein>
    <submittedName>
        <fullName evidence="1">Uncharacterized protein</fullName>
    </submittedName>
</protein>
<accession>A0A1X2ILW6</accession>
<comment type="caution">
    <text evidence="1">The sequence shown here is derived from an EMBL/GenBank/DDBJ whole genome shotgun (WGS) entry which is preliminary data.</text>
</comment>
<evidence type="ECO:0000313" key="1">
    <source>
        <dbReference type="EMBL" id="ORZ18769.1"/>
    </source>
</evidence>
<gene>
    <name evidence="1" type="ORF">BCR42DRAFT_411543</name>
</gene>
<dbReference type="EMBL" id="MCGE01000008">
    <property type="protein sequence ID" value="ORZ18769.1"/>
    <property type="molecule type" value="Genomic_DNA"/>
</dbReference>
<name>A0A1X2ILW6_9FUNG</name>
<dbReference type="AlphaFoldDB" id="A0A1X2ILW6"/>